<dbReference type="SUPFAM" id="SSF48452">
    <property type="entry name" value="TPR-like"/>
    <property type="match status" value="1"/>
</dbReference>
<dbReference type="eggNOG" id="ENOG502QW95">
    <property type="taxonomic scope" value="Eukaryota"/>
</dbReference>
<gene>
    <name evidence="1" type="ORF">H920_18205</name>
</gene>
<dbReference type="InterPro" id="IPR041404">
    <property type="entry name" value="DUF5588"/>
</dbReference>
<reference evidence="1 2" key="1">
    <citation type="submission" date="2013-11" db="EMBL/GenBank/DDBJ databases">
        <title>The Damaraland mole rat (Fukomys damarensis) genome and evolution of African mole rats.</title>
        <authorList>
            <person name="Gladyshev V.N."/>
            <person name="Fang X."/>
        </authorList>
    </citation>
    <scope>NUCLEOTIDE SEQUENCE [LARGE SCALE GENOMIC DNA]</scope>
    <source>
        <tissue evidence="1">Liver</tissue>
    </source>
</reference>
<dbReference type="PANTHER" id="PTHR31919">
    <property type="entry name" value="ZINC FINGERS AND HOMEOBOXES PROTEIN 1, ISOFORM 2"/>
    <property type="match status" value="1"/>
</dbReference>
<organism evidence="1 2">
    <name type="scientific">Fukomys damarensis</name>
    <name type="common">Damaraland mole rat</name>
    <name type="synonym">Cryptomys damarensis</name>
    <dbReference type="NCBI Taxonomy" id="885580"/>
    <lineage>
        <taxon>Eukaryota</taxon>
        <taxon>Metazoa</taxon>
        <taxon>Chordata</taxon>
        <taxon>Craniata</taxon>
        <taxon>Vertebrata</taxon>
        <taxon>Euteleostomi</taxon>
        <taxon>Mammalia</taxon>
        <taxon>Eutheria</taxon>
        <taxon>Euarchontoglires</taxon>
        <taxon>Glires</taxon>
        <taxon>Rodentia</taxon>
        <taxon>Hystricomorpha</taxon>
        <taxon>Bathyergidae</taxon>
        <taxon>Fukomys</taxon>
    </lineage>
</organism>
<dbReference type="Gene3D" id="1.25.40.10">
    <property type="entry name" value="Tetratricopeptide repeat domain"/>
    <property type="match status" value="1"/>
</dbReference>
<dbReference type="InterPro" id="IPR011990">
    <property type="entry name" value="TPR-like_helical_dom_sf"/>
</dbReference>
<dbReference type="AlphaFoldDB" id="A0A091CNC9"/>
<evidence type="ECO:0008006" key="3">
    <source>
        <dbReference type="Google" id="ProtNLM"/>
    </source>
</evidence>
<dbReference type="Proteomes" id="UP000028990">
    <property type="component" value="Unassembled WGS sequence"/>
</dbReference>
<sequence>MASLLQTPGPSLWFLSASPGNAVSNFAPFAPAPEIGAASDYASQRAAHQLPVGRFRLVASGWRLAGWRSSRQCGLSSRLHAMDPACWLIGGEFEDSWFDEETESSDDVEVLTVKKFRGDLAYRRQEYQKALQEYSSISEKLSSTNFAMKRDVQEGQARCLAHLGRHTEALEIATNLENKATNTDHLSTVLYLQFAICSSWPNLERTISCLQKLIALHPFDPWTWSKLAEAYLSLGPAPSASVASPQGHDGFLSSDEAVKSAFPHLGRDCLLCLPELLPQSSVFSIKARSSNGQKYENTLKSIPSCMAEKREAVLPETLVKACASLIRARLEKCDPSCGAVEIAGQGDAGKWHVEAGTPVRSSGVLMAATGWECVDDGGREKEETLRVCPECVSLVPGAVSHIALWKLLLQLTESQQTSFALEKNLRTQQEIEDRMKGFHFPEDTLLRVTEVMGEDIVPEKMKEGVHAAVKGTGVVGLAGLVTASVEGFEDKWFGKLRGHFCSLESHFHTEKRVLA</sequence>
<name>A0A091CNC9_FUKDA</name>
<evidence type="ECO:0000313" key="2">
    <source>
        <dbReference type="Proteomes" id="UP000028990"/>
    </source>
</evidence>
<keyword evidence="2" id="KW-1185">Reference proteome</keyword>
<dbReference type="Pfam" id="PF17826">
    <property type="entry name" value="DUF5588"/>
    <property type="match status" value="2"/>
</dbReference>
<dbReference type="PANTHER" id="PTHR31919:SF1">
    <property type="entry name" value="ZINC FINGERS AND HOMEOBOXES PROTEIN 1, ISOFORM 2"/>
    <property type="match status" value="1"/>
</dbReference>
<dbReference type="EMBL" id="KN124757">
    <property type="protein sequence ID" value="KFO20434.1"/>
    <property type="molecule type" value="Genomic_DNA"/>
</dbReference>
<protein>
    <recommendedName>
        <fullName evidence="3">Zinc fingers and homeoboxes protein 1</fullName>
    </recommendedName>
</protein>
<proteinExistence type="predicted"/>
<accession>A0A091CNC9</accession>
<evidence type="ECO:0000313" key="1">
    <source>
        <dbReference type="EMBL" id="KFO20434.1"/>
    </source>
</evidence>